<dbReference type="EMBL" id="CM056794">
    <property type="protein sequence ID" value="KAJ8717353.1"/>
    <property type="molecule type" value="Genomic_DNA"/>
</dbReference>
<sequence length="188" mass="20767">MKVLAVLSLCLAVATSYPVVKTWSLSQLSDAIENDKAEPGMMPYLEEALNKIMYALFTGKDEKFIHAVVPSPSGEATWTVEELQAAIADPATNQNYLPGLLQAYSFVKMRNETGVLQEKVPVAIPALDISTWTQQDLNEALKSPATKAALMPYLEKAHEELMEAINKGETRETINIVTPVDEERAMNR</sequence>
<accession>A0ACC2QML1</accession>
<evidence type="ECO:0000313" key="2">
    <source>
        <dbReference type="Proteomes" id="UP001231649"/>
    </source>
</evidence>
<evidence type="ECO:0000313" key="1">
    <source>
        <dbReference type="EMBL" id="KAJ8717353.1"/>
    </source>
</evidence>
<keyword evidence="2" id="KW-1185">Reference proteome</keyword>
<organism evidence="1 2">
    <name type="scientific">Mythimna loreyi</name>
    <dbReference type="NCBI Taxonomy" id="667449"/>
    <lineage>
        <taxon>Eukaryota</taxon>
        <taxon>Metazoa</taxon>
        <taxon>Ecdysozoa</taxon>
        <taxon>Arthropoda</taxon>
        <taxon>Hexapoda</taxon>
        <taxon>Insecta</taxon>
        <taxon>Pterygota</taxon>
        <taxon>Neoptera</taxon>
        <taxon>Endopterygota</taxon>
        <taxon>Lepidoptera</taxon>
        <taxon>Glossata</taxon>
        <taxon>Ditrysia</taxon>
        <taxon>Noctuoidea</taxon>
        <taxon>Noctuidae</taxon>
        <taxon>Noctuinae</taxon>
        <taxon>Hadenini</taxon>
        <taxon>Mythimna</taxon>
    </lineage>
</organism>
<gene>
    <name evidence="1" type="ORF">PYW08_005752</name>
</gene>
<proteinExistence type="predicted"/>
<name>A0ACC2QML1_9NEOP</name>
<protein>
    <submittedName>
        <fullName evidence="1">Uncharacterized protein</fullName>
    </submittedName>
</protein>
<dbReference type="Proteomes" id="UP001231649">
    <property type="component" value="Chromosome 18"/>
</dbReference>
<comment type="caution">
    <text evidence="1">The sequence shown here is derived from an EMBL/GenBank/DDBJ whole genome shotgun (WGS) entry which is preliminary data.</text>
</comment>
<reference evidence="1" key="1">
    <citation type="submission" date="2023-03" db="EMBL/GenBank/DDBJ databases">
        <title>Chromosome-level genomes of two armyworms, Mythimna separata and Mythimna loreyi, provide insights into the biosynthesis and reception of sex pheromones.</title>
        <authorList>
            <person name="Zhao H."/>
        </authorList>
    </citation>
    <scope>NUCLEOTIDE SEQUENCE</scope>
    <source>
        <strain evidence="1">BeijingLab</strain>
    </source>
</reference>